<organism evidence="2 3">
    <name type="scientific">Pinctada imbricata</name>
    <name type="common">Atlantic pearl-oyster</name>
    <name type="synonym">Pinctada martensii</name>
    <dbReference type="NCBI Taxonomy" id="66713"/>
    <lineage>
        <taxon>Eukaryota</taxon>
        <taxon>Metazoa</taxon>
        <taxon>Spiralia</taxon>
        <taxon>Lophotrochozoa</taxon>
        <taxon>Mollusca</taxon>
        <taxon>Bivalvia</taxon>
        <taxon>Autobranchia</taxon>
        <taxon>Pteriomorphia</taxon>
        <taxon>Pterioida</taxon>
        <taxon>Pterioidea</taxon>
        <taxon>Pteriidae</taxon>
        <taxon>Pinctada</taxon>
    </lineage>
</organism>
<name>A0AA88YEJ8_PINIB</name>
<accession>A0AA88YEJ8</accession>
<evidence type="ECO:0000256" key="1">
    <source>
        <dbReference type="SAM" id="Phobius"/>
    </source>
</evidence>
<keyword evidence="1" id="KW-0812">Transmembrane</keyword>
<reference evidence="2" key="1">
    <citation type="submission" date="2019-08" db="EMBL/GenBank/DDBJ databases">
        <title>The improved chromosome-level genome for the pearl oyster Pinctada fucata martensii using PacBio sequencing and Hi-C.</title>
        <authorList>
            <person name="Zheng Z."/>
        </authorList>
    </citation>
    <scope>NUCLEOTIDE SEQUENCE</scope>
    <source>
        <strain evidence="2">ZZ-2019</strain>
        <tissue evidence="2">Adductor muscle</tissue>
    </source>
</reference>
<proteinExistence type="predicted"/>
<sequence>MIIDFLCELVLSLLRNHMNSKTIAVIELHNSSWFFNRSAGIIAAIVIGCLVPIIIIAVICACVCCAASRRNTTTTGVVYTSPPAGVTTVTSASASQMVATPAYPGQPAPVYNVQGGFSGQVNAGYSQPPPHYEVPKY</sequence>
<feature type="transmembrane region" description="Helical" evidence="1">
    <location>
        <begin position="41"/>
        <end position="67"/>
    </location>
</feature>
<evidence type="ECO:0000313" key="3">
    <source>
        <dbReference type="Proteomes" id="UP001186944"/>
    </source>
</evidence>
<comment type="caution">
    <text evidence="2">The sequence shown here is derived from an EMBL/GenBank/DDBJ whole genome shotgun (WGS) entry which is preliminary data.</text>
</comment>
<evidence type="ECO:0000313" key="2">
    <source>
        <dbReference type="EMBL" id="KAK3103744.1"/>
    </source>
</evidence>
<keyword evidence="1" id="KW-0472">Membrane</keyword>
<keyword evidence="3" id="KW-1185">Reference proteome</keyword>
<dbReference type="Proteomes" id="UP001186944">
    <property type="component" value="Unassembled WGS sequence"/>
</dbReference>
<dbReference type="AlphaFoldDB" id="A0AA88YEJ8"/>
<dbReference type="EMBL" id="VSWD01000005">
    <property type="protein sequence ID" value="KAK3103744.1"/>
    <property type="molecule type" value="Genomic_DNA"/>
</dbReference>
<protein>
    <submittedName>
        <fullName evidence="2">Uncharacterized protein</fullName>
    </submittedName>
</protein>
<gene>
    <name evidence="2" type="ORF">FSP39_021538</name>
</gene>
<keyword evidence="1" id="KW-1133">Transmembrane helix</keyword>